<evidence type="ECO:0000313" key="2">
    <source>
        <dbReference type="EMBL" id="CAD7402480.1"/>
    </source>
</evidence>
<accession>A0A7R9CTZ2</accession>
<protein>
    <submittedName>
        <fullName evidence="2">Uncharacterized protein</fullName>
    </submittedName>
</protein>
<name>A0A7R9CTZ2_TIMCR</name>
<organism evidence="2">
    <name type="scientific">Timema cristinae</name>
    <name type="common">Walking stick</name>
    <dbReference type="NCBI Taxonomy" id="61476"/>
    <lineage>
        <taxon>Eukaryota</taxon>
        <taxon>Metazoa</taxon>
        <taxon>Ecdysozoa</taxon>
        <taxon>Arthropoda</taxon>
        <taxon>Hexapoda</taxon>
        <taxon>Insecta</taxon>
        <taxon>Pterygota</taxon>
        <taxon>Neoptera</taxon>
        <taxon>Polyneoptera</taxon>
        <taxon>Phasmatodea</taxon>
        <taxon>Timematodea</taxon>
        <taxon>Timematoidea</taxon>
        <taxon>Timematidae</taxon>
        <taxon>Timema</taxon>
    </lineage>
</organism>
<gene>
    <name evidence="2" type="ORF">TCEB3V08_LOCUS6502</name>
</gene>
<feature type="compositionally biased region" description="Polar residues" evidence="1">
    <location>
        <begin position="11"/>
        <end position="24"/>
    </location>
</feature>
<evidence type="ECO:0000256" key="1">
    <source>
        <dbReference type="SAM" id="MobiDB-lite"/>
    </source>
</evidence>
<sequence>MMQGIGDPTGIPNSKTDTTPTTMEGTAPITVLISDYPNTSLEVRPSPHDSQNDNLYPKSCGVIVVMGEEGLWHRYPGRVAGLANARINHCVSERILERSSELFGEAYGSQEEKKLEDELDRLRSYRDTLAGGTLDWREASTCLQGAVELLDRAVQVCKQLASQCWDLFLAPMMDSLSEECSVLRGKRTTKLPVGSINFLVHFTLVQSECRVALLTHWISLDPLASLGFQVPASLAGFYCEQIRITSGQDDRLDKLRDTLVYEQQLHFGDVFYLRVSKQREMV</sequence>
<proteinExistence type="predicted"/>
<feature type="region of interest" description="Disordered" evidence="1">
    <location>
        <begin position="1"/>
        <end position="24"/>
    </location>
</feature>
<dbReference type="EMBL" id="OC318556">
    <property type="protein sequence ID" value="CAD7402480.1"/>
    <property type="molecule type" value="Genomic_DNA"/>
</dbReference>
<dbReference type="AlphaFoldDB" id="A0A7R9CTZ2"/>
<reference evidence="2" key="1">
    <citation type="submission" date="2020-11" db="EMBL/GenBank/DDBJ databases">
        <authorList>
            <person name="Tran Van P."/>
        </authorList>
    </citation>
    <scope>NUCLEOTIDE SEQUENCE</scope>
</reference>